<feature type="transmembrane region" description="Helical" evidence="3">
    <location>
        <begin position="93"/>
        <end position="110"/>
    </location>
</feature>
<keyword evidence="5" id="KW-0808">Transferase</keyword>
<evidence type="ECO:0000313" key="5">
    <source>
        <dbReference type="EMBL" id="MFC3207143.1"/>
    </source>
</evidence>
<dbReference type="Proteomes" id="UP001595583">
    <property type="component" value="Unassembled WGS sequence"/>
</dbReference>
<dbReference type="PANTHER" id="PTHR45138">
    <property type="entry name" value="REGULATORY COMPONENTS OF SENSORY TRANSDUCTION SYSTEM"/>
    <property type="match status" value="1"/>
</dbReference>
<dbReference type="PROSITE" id="PS50887">
    <property type="entry name" value="GGDEF"/>
    <property type="match status" value="1"/>
</dbReference>
<keyword evidence="3" id="KW-0812">Transmembrane</keyword>
<evidence type="ECO:0000259" key="4">
    <source>
        <dbReference type="PROSITE" id="PS50887"/>
    </source>
</evidence>
<protein>
    <recommendedName>
        <fullName evidence="1">diguanylate cyclase</fullName>
        <ecNumber evidence="1">2.7.7.65</ecNumber>
    </recommendedName>
</protein>
<proteinExistence type="predicted"/>
<dbReference type="CDD" id="cd01949">
    <property type="entry name" value="GGDEF"/>
    <property type="match status" value="1"/>
</dbReference>
<dbReference type="SMART" id="SM00267">
    <property type="entry name" value="GGDEF"/>
    <property type="match status" value="1"/>
</dbReference>
<name>A0ABV7KF45_9HYPH</name>
<sequence length="398" mass="42192">MTGAAFILAINMAVAGLLAAAFMTIAVYDVRRVSARWMAVGYLLGAAYFIIEFSIPAFSNAIPVVVVAFAVMLAGIVAFNVAIAHKYDVAPPWRLMLGLFIAATVVVSLVQDLPRHSLARMMAYQLPYALMTFLAIGIIRSSPLKRQHLDSLLMALLAATGLQFAAKPFIAQALGGWGASPQAYVESSYASVSQALGAVFLVAIALLLLVMIVRDVLADATNKSETDALSGLMNRRGFEYHARDALRSAVRHGVPVSLVIADLDHFKTINDGFGHACGDHVIKVFAGLLHETASDSHIAGRIGGEEFAILLSGSNLAAARLLAEGTRAAFSALPIVGLPAGRRCTASFGVAELRPEGDFDSLMRRADQALYDAKKDGRDCVRLAVAPDAGDLPLTGRG</sequence>
<keyword evidence="6" id="KW-1185">Reference proteome</keyword>
<dbReference type="SUPFAM" id="SSF55073">
    <property type="entry name" value="Nucleotide cyclase"/>
    <property type="match status" value="1"/>
</dbReference>
<evidence type="ECO:0000313" key="6">
    <source>
        <dbReference type="Proteomes" id="UP001595583"/>
    </source>
</evidence>
<feature type="transmembrane region" description="Helical" evidence="3">
    <location>
        <begin position="151"/>
        <end position="171"/>
    </location>
</feature>
<feature type="transmembrane region" description="Helical" evidence="3">
    <location>
        <begin position="61"/>
        <end position="81"/>
    </location>
</feature>
<dbReference type="RefSeq" id="WP_378221030.1">
    <property type="nucleotide sequence ID" value="NZ_JBHRTK010000012.1"/>
</dbReference>
<dbReference type="InterPro" id="IPR000160">
    <property type="entry name" value="GGDEF_dom"/>
</dbReference>
<evidence type="ECO:0000256" key="1">
    <source>
        <dbReference type="ARBA" id="ARBA00012528"/>
    </source>
</evidence>
<feature type="transmembrane region" description="Helical" evidence="3">
    <location>
        <begin position="191"/>
        <end position="213"/>
    </location>
</feature>
<evidence type="ECO:0000256" key="3">
    <source>
        <dbReference type="SAM" id="Phobius"/>
    </source>
</evidence>
<dbReference type="InterPro" id="IPR050469">
    <property type="entry name" value="Diguanylate_Cyclase"/>
</dbReference>
<dbReference type="NCBIfam" id="TIGR00254">
    <property type="entry name" value="GGDEF"/>
    <property type="match status" value="1"/>
</dbReference>
<gene>
    <name evidence="5" type="ORF">ACFOHJ_13025</name>
</gene>
<feature type="transmembrane region" description="Helical" evidence="3">
    <location>
        <begin position="122"/>
        <end position="139"/>
    </location>
</feature>
<reference evidence="6" key="1">
    <citation type="journal article" date="2019" name="Int. J. Syst. Evol. Microbiol.">
        <title>The Global Catalogue of Microorganisms (GCM) 10K type strain sequencing project: providing services to taxonomists for standard genome sequencing and annotation.</title>
        <authorList>
            <consortium name="The Broad Institute Genomics Platform"/>
            <consortium name="The Broad Institute Genome Sequencing Center for Infectious Disease"/>
            <person name="Wu L."/>
            <person name="Ma J."/>
        </authorList>
    </citation>
    <scope>NUCLEOTIDE SEQUENCE [LARGE SCALE GENOMIC DNA]</scope>
    <source>
        <strain evidence="6">KCTC 52165</strain>
    </source>
</reference>
<feature type="domain" description="GGDEF" evidence="4">
    <location>
        <begin position="254"/>
        <end position="386"/>
    </location>
</feature>
<dbReference type="EMBL" id="JBHRTK010000012">
    <property type="protein sequence ID" value="MFC3207143.1"/>
    <property type="molecule type" value="Genomic_DNA"/>
</dbReference>
<comment type="caution">
    <text evidence="5">The sequence shown here is derived from an EMBL/GenBank/DDBJ whole genome shotgun (WGS) entry which is preliminary data.</text>
</comment>
<comment type="catalytic activity">
    <reaction evidence="2">
        <text>2 GTP = 3',3'-c-di-GMP + 2 diphosphate</text>
        <dbReference type="Rhea" id="RHEA:24898"/>
        <dbReference type="ChEBI" id="CHEBI:33019"/>
        <dbReference type="ChEBI" id="CHEBI:37565"/>
        <dbReference type="ChEBI" id="CHEBI:58805"/>
        <dbReference type="EC" id="2.7.7.65"/>
    </reaction>
</comment>
<evidence type="ECO:0000256" key="2">
    <source>
        <dbReference type="ARBA" id="ARBA00034247"/>
    </source>
</evidence>
<feature type="transmembrane region" description="Helical" evidence="3">
    <location>
        <begin position="35"/>
        <end position="55"/>
    </location>
</feature>
<dbReference type="GO" id="GO:0052621">
    <property type="term" value="F:diguanylate cyclase activity"/>
    <property type="evidence" value="ECO:0007669"/>
    <property type="project" value="UniProtKB-EC"/>
</dbReference>
<organism evidence="5 6">
    <name type="scientific">Aquamicrobium soli</name>
    <dbReference type="NCBI Taxonomy" id="1811518"/>
    <lineage>
        <taxon>Bacteria</taxon>
        <taxon>Pseudomonadati</taxon>
        <taxon>Pseudomonadota</taxon>
        <taxon>Alphaproteobacteria</taxon>
        <taxon>Hyphomicrobiales</taxon>
        <taxon>Phyllobacteriaceae</taxon>
        <taxon>Aquamicrobium</taxon>
    </lineage>
</organism>
<dbReference type="EC" id="2.7.7.65" evidence="1"/>
<keyword evidence="3" id="KW-0472">Membrane</keyword>
<feature type="transmembrane region" description="Helical" evidence="3">
    <location>
        <begin position="6"/>
        <end position="28"/>
    </location>
</feature>
<dbReference type="InterPro" id="IPR043128">
    <property type="entry name" value="Rev_trsase/Diguanyl_cyclase"/>
</dbReference>
<dbReference type="Gene3D" id="3.30.70.270">
    <property type="match status" value="1"/>
</dbReference>
<dbReference type="Pfam" id="PF00990">
    <property type="entry name" value="GGDEF"/>
    <property type="match status" value="1"/>
</dbReference>
<keyword evidence="3" id="KW-1133">Transmembrane helix</keyword>
<accession>A0ABV7KF45</accession>
<dbReference type="InterPro" id="IPR029787">
    <property type="entry name" value="Nucleotide_cyclase"/>
</dbReference>
<dbReference type="PANTHER" id="PTHR45138:SF9">
    <property type="entry name" value="DIGUANYLATE CYCLASE DGCM-RELATED"/>
    <property type="match status" value="1"/>
</dbReference>
<keyword evidence="5" id="KW-0548">Nucleotidyltransferase</keyword>